<name>A0A397B2T1_APHAT</name>
<comment type="caution">
    <text evidence="2">The sequence shown here is derived from an EMBL/GenBank/DDBJ whole genome shotgun (WGS) entry which is preliminary data.</text>
</comment>
<protein>
    <submittedName>
        <fullName evidence="2">Uncharacterized protein</fullName>
    </submittedName>
</protein>
<reference evidence="2 3" key="1">
    <citation type="submission" date="2018-08" db="EMBL/GenBank/DDBJ databases">
        <title>Aphanomyces genome sequencing and annotation.</title>
        <authorList>
            <person name="Minardi D."/>
            <person name="Oidtmann B."/>
            <person name="Van Der Giezen M."/>
            <person name="Studholme D.J."/>
        </authorList>
    </citation>
    <scope>NUCLEOTIDE SEQUENCE [LARGE SCALE GENOMIC DNA]</scope>
    <source>
        <strain evidence="2 3">Kv</strain>
    </source>
</reference>
<feature type="transmembrane region" description="Helical" evidence="1">
    <location>
        <begin position="731"/>
        <end position="751"/>
    </location>
</feature>
<dbReference type="InterPro" id="IPR011990">
    <property type="entry name" value="TPR-like_helical_dom_sf"/>
</dbReference>
<dbReference type="Gene3D" id="1.25.40.10">
    <property type="entry name" value="Tetratricopeptide repeat domain"/>
    <property type="match status" value="1"/>
</dbReference>
<dbReference type="Pfam" id="PF13374">
    <property type="entry name" value="TPR_10"/>
    <property type="match status" value="1"/>
</dbReference>
<accession>A0A397B2T1</accession>
<dbReference type="PANTHER" id="PTHR46082">
    <property type="entry name" value="ATP/GTP-BINDING PROTEIN-RELATED"/>
    <property type="match status" value="1"/>
</dbReference>
<keyword evidence="1" id="KW-0472">Membrane</keyword>
<dbReference type="Proteomes" id="UP000265427">
    <property type="component" value="Unassembled WGS sequence"/>
</dbReference>
<organism evidence="2 3">
    <name type="scientific">Aphanomyces astaci</name>
    <name type="common">Crayfish plague agent</name>
    <dbReference type="NCBI Taxonomy" id="112090"/>
    <lineage>
        <taxon>Eukaryota</taxon>
        <taxon>Sar</taxon>
        <taxon>Stramenopiles</taxon>
        <taxon>Oomycota</taxon>
        <taxon>Saprolegniomycetes</taxon>
        <taxon>Saprolegniales</taxon>
        <taxon>Verrucalvaceae</taxon>
        <taxon>Aphanomyces</taxon>
    </lineage>
</organism>
<dbReference type="SUPFAM" id="SSF48452">
    <property type="entry name" value="TPR-like"/>
    <property type="match status" value="2"/>
</dbReference>
<sequence>MKNQGKRPTVPTGIILMGKLLEPLGHQASLGLTLAYFHHFIDIHGGRDAFESLATIDVCARFVVPCTNVSRLSLVDQVERDGDSDYVKPAEWLISHAWSYKFLDVVDAMDNFCDEQGLSHDTSFWFCMFANNQHTIGSPSEMVERWLAAFRTALTDTGKIVMVLVPWRDPEALKRTWCVYEVYLSVVLNARFEVAMTKAQKRVFLGEVQHRSSEVLQMMSQVSSKHSITTIASDRDHIFGLIEAQVGFDELDRMVFNTMQTWVFHAFDSQRSIAMQPRERFDWLRSKASALITLGSLTQAEVLLDKAVDIFRRDLPPTTPEGWEAMVDLGQMRALKRYPSDTWVPLFVEGLPKLQQLLGPHHPTTLDSTKNIGRWYCRNHMYDRGMPLLRTCLSIEQQKMGDDAEAMVLETKYCLGEALYVQDQVVEAQALFAQVYEGTCRLFGPAHPLSKGAQSNFATCATAQGQYAAAEATYMDCFYEMTRMHGVAHRQTVSTQLNLGRTQRLRGNFDLAKANLSLCIDNYRDADVPEINYLCQYELGLVAYCTAKYDDAMSILQDSYATFALHFGPTAPKCCGVLLVWFLVQSEQLGDRAFSTVDSVDEFLSKFQAANAMTTNLWSNWKCLACFGVIRGNMAMCMDCPRLSCRLCQSCATQPKPSFEQCAHSDSSWKTFNPPVQYLFEQKLALLAQADDWDEYAIAANAYRAYCRECQIDTPYLLVEVKPKLRGNDTAGSSAVGGAVAVLVAVLVAGLTKYRFRTFVA</sequence>
<dbReference type="InterPro" id="IPR053137">
    <property type="entry name" value="NLR-like"/>
</dbReference>
<proteinExistence type="predicted"/>
<evidence type="ECO:0000313" key="3">
    <source>
        <dbReference type="Proteomes" id="UP000265427"/>
    </source>
</evidence>
<keyword evidence="1" id="KW-1133">Transmembrane helix</keyword>
<gene>
    <name evidence="2" type="ORF">DYB36_003597</name>
</gene>
<evidence type="ECO:0000256" key="1">
    <source>
        <dbReference type="SAM" id="Phobius"/>
    </source>
</evidence>
<dbReference type="VEuPathDB" id="FungiDB:H257_03118"/>
<dbReference type="PANTHER" id="PTHR46082:SF6">
    <property type="entry name" value="AAA+ ATPASE DOMAIN-CONTAINING PROTEIN-RELATED"/>
    <property type="match status" value="1"/>
</dbReference>
<dbReference type="Pfam" id="PF13424">
    <property type="entry name" value="TPR_12"/>
    <property type="match status" value="1"/>
</dbReference>
<dbReference type="AlphaFoldDB" id="A0A397B2T1"/>
<keyword evidence="1" id="KW-0812">Transmembrane</keyword>
<dbReference type="EMBL" id="QUSZ01004451">
    <property type="protein sequence ID" value="RHY14238.1"/>
    <property type="molecule type" value="Genomic_DNA"/>
</dbReference>
<evidence type="ECO:0000313" key="2">
    <source>
        <dbReference type="EMBL" id="RHY14238.1"/>
    </source>
</evidence>